<proteinExistence type="predicted"/>
<dbReference type="InterPro" id="IPR011990">
    <property type="entry name" value="TPR-like_helical_dom_sf"/>
</dbReference>
<dbReference type="InterPro" id="IPR002885">
    <property type="entry name" value="PPR_rpt"/>
</dbReference>
<dbReference type="Pfam" id="PF13812">
    <property type="entry name" value="PPR_3"/>
    <property type="match status" value="1"/>
</dbReference>
<name>A0AAV9HHV4_9PEZI</name>
<keyword evidence="1" id="KW-0677">Repeat</keyword>
<dbReference type="Pfam" id="PF01535">
    <property type="entry name" value="PPR"/>
    <property type="match status" value="2"/>
</dbReference>
<comment type="caution">
    <text evidence="4">The sequence shown here is derived from an EMBL/GenBank/DDBJ whole genome shotgun (WGS) entry which is preliminary data.</text>
</comment>
<evidence type="ECO:0000313" key="5">
    <source>
        <dbReference type="Proteomes" id="UP001321749"/>
    </source>
</evidence>
<dbReference type="NCBIfam" id="TIGR00756">
    <property type="entry name" value="PPR"/>
    <property type="match status" value="1"/>
</dbReference>
<feature type="repeat" description="PPR" evidence="2">
    <location>
        <begin position="416"/>
        <end position="450"/>
    </location>
</feature>
<organism evidence="4 5">
    <name type="scientific">Cladorrhinum samala</name>
    <dbReference type="NCBI Taxonomy" id="585594"/>
    <lineage>
        <taxon>Eukaryota</taxon>
        <taxon>Fungi</taxon>
        <taxon>Dikarya</taxon>
        <taxon>Ascomycota</taxon>
        <taxon>Pezizomycotina</taxon>
        <taxon>Sordariomycetes</taxon>
        <taxon>Sordariomycetidae</taxon>
        <taxon>Sordariales</taxon>
        <taxon>Podosporaceae</taxon>
        <taxon>Cladorrhinum</taxon>
    </lineage>
</organism>
<keyword evidence="5" id="KW-1185">Reference proteome</keyword>
<evidence type="ECO:0000256" key="3">
    <source>
        <dbReference type="SAM" id="MobiDB-lite"/>
    </source>
</evidence>
<feature type="region of interest" description="Disordered" evidence="3">
    <location>
        <begin position="257"/>
        <end position="278"/>
    </location>
</feature>
<feature type="repeat" description="PPR" evidence="2">
    <location>
        <begin position="533"/>
        <end position="567"/>
    </location>
</feature>
<dbReference type="PROSITE" id="PS51375">
    <property type="entry name" value="PPR"/>
    <property type="match status" value="3"/>
</dbReference>
<reference evidence="4" key="1">
    <citation type="journal article" date="2023" name="Mol. Phylogenet. Evol.">
        <title>Genome-scale phylogeny and comparative genomics of the fungal order Sordariales.</title>
        <authorList>
            <person name="Hensen N."/>
            <person name="Bonometti L."/>
            <person name="Westerberg I."/>
            <person name="Brannstrom I.O."/>
            <person name="Guillou S."/>
            <person name="Cros-Aarteil S."/>
            <person name="Calhoun S."/>
            <person name="Haridas S."/>
            <person name="Kuo A."/>
            <person name="Mondo S."/>
            <person name="Pangilinan J."/>
            <person name="Riley R."/>
            <person name="LaButti K."/>
            <person name="Andreopoulos B."/>
            <person name="Lipzen A."/>
            <person name="Chen C."/>
            <person name="Yan M."/>
            <person name="Daum C."/>
            <person name="Ng V."/>
            <person name="Clum A."/>
            <person name="Steindorff A."/>
            <person name="Ohm R.A."/>
            <person name="Martin F."/>
            <person name="Silar P."/>
            <person name="Natvig D.O."/>
            <person name="Lalanne C."/>
            <person name="Gautier V."/>
            <person name="Ament-Velasquez S.L."/>
            <person name="Kruys A."/>
            <person name="Hutchinson M.I."/>
            <person name="Powell A.J."/>
            <person name="Barry K."/>
            <person name="Miller A.N."/>
            <person name="Grigoriev I.V."/>
            <person name="Debuchy R."/>
            <person name="Gladieux P."/>
            <person name="Hiltunen Thoren M."/>
            <person name="Johannesson H."/>
        </authorList>
    </citation>
    <scope>NUCLEOTIDE SEQUENCE</scope>
    <source>
        <strain evidence="4">PSN324</strain>
    </source>
</reference>
<accession>A0AAV9HHV4</accession>
<dbReference type="AlphaFoldDB" id="A0AAV9HHV4"/>
<dbReference type="PANTHER" id="PTHR47941">
    <property type="entry name" value="PENTATRICOPEPTIDE REPEAT-CONTAINING PROTEIN 3, MITOCHONDRIAL"/>
    <property type="match status" value="1"/>
</dbReference>
<evidence type="ECO:0000313" key="4">
    <source>
        <dbReference type="EMBL" id="KAK4460264.1"/>
    </source>
</evidence>
<sequence>MQAMLGSEDRTTIEAYDFFAETILPKIQKLGVDVSKHVSEKIGTILLSKLAREKAEDFDAGTLPSVTRLTDIMIELNVLTPSTWGKLMLQLLQHIIRINVSFNRYTSIQSYEMAMAHREDLLRDLLGAWRSWVAHKPPAGGESPADVAAEGGDEPAVPLQRIDGLHKIFASTFTQYTSGTLPRPTWAAYATFRMLQDPINSNKSLEEAARPFMKLMEYMISRCRPPRPYHYEQELSLYPDILEYLYRRSGLIPDEARKASATSSNNKNNIAPASNMGTEERNDMDITKVANDARQPGPLPNIPLSTSKNIANGPPKMDPTNKYRRIALSALRDQDRRDRLHRQLTQAIKSAHPAAARKVWQEFWGTEPVPSPARKKELEKHRNMFDYFILAYMTMRRPNLAIEVWDKMESIGIKPAIETWDSMMQGCAKTKNPDGIRAVWEKLLKSGVKLDTHIWTSRISGLFNSGDPEGGIRALNEMAVVWNQRSKPEFANIAVQPSIEPVNAALAGLFRCERDGDAGRVLSWAASYNIKPDIFTFNTLLRPLLRRGDQKGVEGVLNTMRGAGIEADVATFTIMLEGTLSHIGTRDPAEQIAIVTRVLDEMNAAGIEANMQTYGKIMYILLYESESSERAVQAVLAHIWGSGLELSSQIYTMLANYYFTRDPPESAAVTSLIERRGLKSNRDIDRIFWERVIKGYCAAGETERALDIFENVIVSSGITKIASGTLYDLLSSLQEVGAWDAANRLVEYAISIPEDQLLPDSEWTGPGRGGGGGGGGELFREAGLRGYRHRFWHLAYQLGLLKGEMVERFANASNPTGRY</sequence>
<feature type="repeat" description="PPR" evidence="2">
    <location>
        <begin position="685"/>
        <end position="720"/>
    </location>
</feature>
<evidence type="ECO:0000256" key="2">
    <source>
        <dbReference type="PROSITE-ProRule" id="PRU00708"/>
    </source>
</evidence>
<gene>
    <name evidence="4" type="ORF">QBC42DRAFT_272792</name>
</gene>
<evidence type="ECO:0008006" key="6">
    <source>
        <dbReference type="Google" id="ProtNLM"/>
    </source>
</evidence>
<feature type="region of interest" description="Disordered" evidence="3">
    <location>
        <begin position="293"/>
        <end position="321"/>
    </location>
</feature>
<protein>
    <recommendedName>
        <fullName evidence="6">Pentatricopeptide repeat-containing protein</fullName>
    </recommendedName>
</protein>
<dbReference type="EMBL" id="MU865016">
    <property type="protein sequence ID" value="KAK4460264.1"/>
    <property type="molecule type" value="Genomic_DNA"/>
</dbReference>
<evidence type="ECO:0000256" key="1">
    <source>
        <dbReference type="ARBA" id="ARBA00022737"/>
    </source>
</evidence>
<dbReference type="Pfam" id="PF13041">
    <property type="entry name" value="PPR_2"/>
    <property type="match status" value="1"/>
</dbReference>
<feature type="compositionally biased region" description="Low complexity" evidence="3">
    <location>
        <begin position="259"/>
        <end position="271"/>
    </location>
</feature>
<dbReference type="Gene3D" id="1.25.40.10">
    <property type="entry name" value="Tetratricopeptide repeat domain"/>
    <property type="match status" value="3"/>
</dbReference>
<dbReference type="Proteomes" id="UP001321749">
    <property type="component" value="Unassembled WGS sequence"/>
</dbReference>
<reference evidence="4" key="2">
    <citation type="submission" date="2023-06" db="EMBL/GenBank/DDBJ databases">
        <authorList>
            <consortium name="Lawrence Berkeley National Laboratory"/>
            <person name="Mondo S.J."/>
            <person name="Hensen N."/>
            <person name="Bonometti L."/>
            <person name="Westerberg I."/>
            <person name="Brannstrom I.O."/>
            <person name="Guillou S."/>
            <person name="Cros-Aarteil S."/>
            <person name="Calhoun S."/>
            <person name="Haridas S."/>
            <person name="Kuo A."/>
            <person name="Pangilinan J."/>
            <person name="Riley R."/>
            <person name="Labutti K."/>
            <person name="Andreopoulos B."/>
            <person name="Lipzen A."/>
            <person name="Chen C."/>
            <person name="Yanf M."/>
            <person name="Daum C."/>
            <person name="Ng V."/>
            <person name="Clum A."/>
            <person name="Steindorff A."/>
            <person name="Ohm R."/>
            <person name="Martin F."/>
            <person name="Silar P."/>
            <person name="Natvig D."/>
            <person name="Lalanne C."/>
            <person name="Gautier V."/>
            <person name="Ament-Velasquez S.L."/>
            <person name="Kruys A."/>
            <person name="Hutchinson M.I."/>
            <person name="Powell A.J."/>
            <person name="Barry K."/>
            <person name="Miller A.N."/>
            <person name="Grigoriev I.V."/>
            <person name="Debuchy R."/>
            <person name="Gladieux P."/>
            <person name="Thoren M.H."/>
            <person name="Johannesson H."/>
        </authorList>
    </citation>
    <scope>NUCLEOTIDE SEQUENCE</scope>
    <source>
        <strain evidence="4">PSN324</strain>
    </source>
</reference>